<evidence type="ECO:0000256" key="1">
    <source>
        <dbReference type="ARBA" id="ARBA00004442"/>
    </source>
</evidence>
<organism evidence="10 11">
    <name type="scientific">Microvirgula aerodenitrificans</name>
    <dbReference type="NCBI Taxonomy" id="57480"/>
    <lineage>
        <taxon>Bacteria</taxon>
        <taxon>Pseudomonadati</taxon>
        <taxon>Pseudomonadota</taxon>
        <taxon>Betaproteobacteria</taxon>
        <taxon>Neisseriales</taxon>
        <taxon>Aquaspirillaceae</taxon>
        <taxon>Microvirgula</taxon>
    </lineage>
</organism>
<keyword evidence="4" id="KW-1134">Transmembrane beta strand</keyword>
<sequence length="506" mass="55788">MRVLQQALPQAGGLRLLSMAVVLALTGCAVSPKPISVQERQATLEADRQAMFGSQEALSGPVTLQEAMARALKYNLDYRVKLMEEAMAQRQLDLSSLDMLPRLAAGAGFTSRNKDNASSSQNVETGQQSLVPSVSTERQQRTADLSLSWNVLDFGVSYYTSQQQSDRLLILQQRKRKVAQQMMQQVREAWWQAVAAQQLQTRIDSLLKEAEAAMEDARQVEVQKLRSPLEALTYRRQLLDVIRQMGIIRNALSQAKPRLAAIMNVPPGQRFDVAVPAELTLPPLTLGIDRMEEMALLNRPELAEARYNERIGTAETRKAIAKLLPGLEFSVGEHYDSNKFLVNNAWGDAGLRISWNLLNLFNAGPITRAANAQLEVAKAQRMALSMAVLTQVHVAYLDFQGRSRQFGLEKELNGVEQRIYEQNRNASNSGAQGRLPSILANANSVFSSLRLYQSYGDLQNAYGQMGASLGLDPLPSAAAGHDLPALVAAFKGAEQQWQGSIAGEQQ</sequence>
<dbReference type="PROSITE" id="PS51257">
    <property type="entry name" value="PROKAR_LIPOPROTEIN"/>
    <property type="match status" value="1"/>
</dbReference>
<dbReference type="KEGG" id="maer:DAI18_14925"/>
<keyword evidence="6" id="KW-0472">Membrane</keyword>
<dbReference type="AlphaFoldDB" id="A0A2S0PCZ0"/>
<dbReference type="GO" id="GO:0015288">
    <property type="term" value="F:porin activity"/>
    <property type="evidence" value="ECO:0007669"/>
    <property type="project" value="TreeGrafter"/>
</dbReference>
<evidence type="ECO:0000256" key="8">
    <source>
        <dbReference type="SAM" id="Coils"/>
    </source>
</evidence>
<keyword evidence="11" id="KW-1185">Reference proteome</keyword>
<name>A0A2S0PCZ0_9NEIS</name>
<dbReference type="Proteomes" id="UP000244173">
    <property type="component" value="Chromosome"/>
</dbReference>
<gene>
    <name evidence="10" type="ORF">DAI18_14925</name>
</gene>
<keyword evidence="3" id="KW-0813">Transport</keyword>
<dbReference type="InterPro" id="IPR003423">
    <property type="entry name" value="OMP_efflux"/>
</dbReference>
<dbReference type="PANTHER" id="PTHR30026:SF21">
    <property type="entry name" value="SLR1270 PROTEIN"/>
    <property type="match status" value="1"/>
</dbReference>
<keyword evidence="8" id="KW-0175">Coiled coil</keyword>
<protein>
    <submittedName>
        <fullName evidence="10">TolC family protein</fullName>
    </submittedName>
</protein>
<feature type="coiled-coil region" evidence="8">
    <location>
        <begin position="196"/>
        <end position="223"/>
    </location>
</feature>
<dbReference type="STRING" id="1122240.GCA_000620105_02009"/>
<dbReference type="EMBL" id="CP028519">
    <property type="protein sequence ID" value="AVY95193.1"/>
    <property type="molecule type" value="Genomic_DNA"/>
</dbReference>
<feature type="compositionally biased region" description="Polar residues" evidence="9">
    <location>
        <begin position="116"/>
        <end position="137"/>
    </location>
</feature>
<proteinExistence type="inferred from homology"/>
<evidence type="ECO:0000256" key="2">
    <source>
        <dbReference type="ARBA" id="ARBA00007613"/>
    </source>
</evidence>
<evidence type="ECO:0000256" key="7">
    <source>
        <dbReference type="ARBA" id="ARBA00023237"/>
    </source>
</evidence>
<dbReference type="PANTHER" id="PTHR30026">
    <property type="entry name" value="OUTER MEMBRANE PROTEIN TOLC"/>
    <property type="match status" value="1"/>
</dbReference>
<dbReference type="Pfam" id="PF02321">
    <property type="entry name" value="OEP"/>
    <property type="match status" value="1"/>
</dbReference>
<dbReference type="RefSeq" id="WP_028499103.1">
    <property type="nucleotide sequence ID" value="NZ_CALFSO010000036.1"/>
</dbReference>
<evidence type="ECO:0000313" key="11">
    <source>
        <dbReference type="Proteomes" id="UP000244173"/>
    </source>
</evidence>
<dbReference type="SUPFAM" id="SSF56954">
    <property type="entry name" value="Outer membrane efflux proteins (OEP)"/>
    <property type="match status" value="1"/>
</dbReference>
<keyword evidence="5" id="KW-0812">Transmembrane</keyword>
<comment type="similarity">
    <text evidence="2">Belongs to the outer membrane factor (OMF) (TC 1.B.17) family.</text>
</comment>
<dbReference type="OrthoDB" id="9764652at2"/>
<dbReference type="GO" id="GO:0015562">
    <property type="term" value="F:efflux transmembrane transporter activity"/>
    <property type="evidence" value="ECO:0007669"/>
    <property type="project" value="InterPro"/>
</dbReference>
<dbReference type="GO" id="GO:1990281">
    <property type="term" value="C:efflux pump complex"/>
    <property type="evidence" value="ECO:0007669"/>
    <property type="project" value="TreeGrafter"/>
</dbReference>
<evidence type="ECO:0000256" key="3">
    <source>
        <dbReference type="ARBA" id="ARBA00022448"/>
    </source>
</evidence>
<evidence type="ECO:0000256" key="4">
    <source>
        <dbReference type="ARBA" id="ARBA00022452"/>
    </source>
</evidence>
<evidence type="ECO:0000313" key="10">
    <source>
        <dbReference type="EMBL" id="AVY95193.1"/>
    </source>
</evidence>
<evidence type="ECO:0000256" key="9">
    <source>
        <dbReference type="SAM" id="MobiDB-lite"/>
    </source>
</evidence>
<dbReference type="InterPro" id="IPR051906">
    <property type="entry name" value="TolC-like"/>
</dbReference>
<evidence type="ECO:0000256" key="5">
    <source>
        <dbReference type="ARBA" id="ARBA00022692"/>
    </source>
</evidence>
<accession>A0A2S0PCZ0</accession>
<feature type="region of interest" description="Disordered" evidence="9">
    <location>
        <begin position="110"/>
        <end position="137"/>
    </location>
</feature>
<evidence type="ECO:0000256" key="6">
    <source>
        <dbReference type="ARBA" id="ARBA00023136"/>
    </source>
</evidence>
<comment type="subcellular location">
    <subcellularLocation>
        <location evidence="1">Cell outer membrane</location>
    </subcellularLocation>
</comment>
<dbReference type="Gene3D" id="1.20.1600.10">
    <property type="entry name" value="Outer membrane efflux proteins (OEP)"/>
    <property type="match status" value="1"/>
</dbReference>
<reference evidence="10 11" key="1">
    <citation type="submission" date="2018-04" db="EMBL/GenBank/DDBJ databases">
        <title>Denitrifier Microvirgula.</title>
        <authorList>
            <person name="Anderson E."/>
            <person name="Jang J."/>
            <person name="Ishii S."/>
        </authorList>
    </citation>
    <scope>NUCLEOTIDE SEQUENCE [LARGE SCALE GENOMIC DNA]</scope>
    <source>
        <strain evidence="10 11">BE2.4</strain>
    </source>
</reference>
<keyword evidence="7" id="KW-0998">Cell outer membrane</keyword>
<dbReference type="GO" id="GO:0009279">
    <property type="term" value="C:cell outer membrane"/>
    <property type="evidence" value="ECO:0007669"/>
    <property type="project" value="UniProtKB-SubCell"/>
</dbReference>